<protein>
    <recommendedName>
        <fullName evidence="4">Membrane protein involved in the export of O-antigen and teichoic acid</fullName>
    </recommendedName>
</protein>
<keyword evidence="1" id="KW-1133">Transmembrane helix</keyword>
<feature type="transmembrane region" description="Helical" evidence="1">
    <location>
        <begin position="361"/>
        <end position="386"/>
    </location>
</feature>
<feature type="transmembrane region" description="Helical" evidence="1">
    <location>
        <begin position="218"/>
        <end position="242"/>
    </location>
</feature>
<keyword evidence="3" id="KW-1185">Reference proteome</keyword>
<evidence type="ECO:0008006" key="4">
    <source>
        <dbReference type="Google" id="ProtNLM"/>
    </source>
</evidence>
<sequence>MSQMTTSKQSLYRRFLNFLPVITAGSPGAIRIVVLLVANHILMPDEMAVFSSQFTLSSAFVMLCGIGTATVLIKNIAADKKTFTRLLGSLVNVYTYGMLLAVIICVAASLAFHGENLAGMIALTVSLSGYQVARSYFIGIKNFIALFIADVFLATLLLLSLVLILMTKADTSTMVIVLVAASYFIAQALMIASAFMLSRAAGEEIEKPVLVDREYYQSGTLIGLSNLFSSGISFILPSLFLVTAGNEIAVLASLAASFFSIIAVLPRGVVNNHLSSLAEQIRKKSLDRAYMASIKRSLNRIIVLASPIAFIAVFSYAYLADVIAKDYYKSFIFLLLLASNFVIAQLGVLESNIIYFCKKEMLAFLMNMSAFLIVLVSYVICLVFPGFALVDYFIFFVPSILSMFFLVRWHVFRKHISHVFSSQ</sequence>
<feature type="transmembrane region" description="Helical" evidence="1">
    <location>
        <begin position="301"/>
        <end position="319"/>
    </location>
</feature>
<feature type="transmembrane region" description="Helical" evidence="1">
    <location>
        <begin position="54"/>
        <end position="73"/>
    </location>
</feature>
<feature type="transmembrane region" description="Helical" evidence="1">
    <location>
        <begin position="93"/>
        <end position="112"/>
    </location>
</feature>
<comment type="caution">
    <text evidence="2">The sequence shown here is derived from an EMBL/GenBank/DDBJ whole genome shotgun (WGS) entry which is preliminary data.</text>
</comment>
<evidence type="ECO:0000313" key="2">
    <source>
        <dbReference type="EMBL" id="GHC29854.1"/>
    </source>
</evidence>
<feature type="transmembrane region" description="Helical" evidence="1">
    <location>
        <begin position="144"/>
        <end position="166"/>
    </location>
</feature>
<proteinExistence type="predicted"/>
<reference evidence="3" key="1">
    <citation type="journal article" date="2019" name="Int. J. Syst. Evol. Microbiol.">
        <title>The Global Catalogue of Microorganisms (GCM) 10K type strain sequencing project: providing services to taxonomists for standard genome sequencing and annotation.</title>
        <authorList>
            <consortium name="The Broad Institute Genomics Platform"/>
            <consortium name="The Broad Institute Genome Sequencing Center for Infectious Disease"/>
            <person name="Wu L."/>
            <person name="Ma J."/>
        </authorList>
    </citation>
    <scope>NUCLEOTIDE SEQUENCE [LARGE SCALE GENOMIC DNA]</scope>
    <source>
        <strain evidence="3">KCTC 42082</strain>
    </source>
</reference>
<feature type="transmembrane region" description="Helical" evidence="1">
    <location>
        <begin position="172"/>
        <end position="197"/>
    </location>
</feature>
<accession>A0ABQ3FMI7</accession>
<feature type="transmembrane region" description="Helical" evidence="1">
    <location>
        <begin position="21"/>
        <end position="42"/>
    </location>
</feature>
<dbReference type="Proteomes" id="UP000604243">
    <property type="component" value="Unassembled WGS sequence"/>
</dbReference>
<gene>
    <name evidence="2" type="ORF">GCM10010082_24780</name>
</gene>
<feature type="transmembrane region" description="Helical" evidence="1">
    <location>
        <begin position="248"/>
        <end position="265"/>
    </location>
</feature>
<evidence type="ECO:0000313" key="3">
    <source>
        <dbReference type="Proteomes" id="UP000604243"/>
    </source>
</evidence>
<name>A0ABQ3FMI7_9GAMM</name>
<feature type="transmembrane region" description="Helical" evidence="1">
    <location>
        <begin position="331"/>
        <end position="349"/>
    </location>
</feature>
<keyword evidence="1" id="KW-0472">Membrane</keyword>
<feature type="transmembrane region" description="Helical" evidence="1">
    <location>
        <begin position="118"/>
        <end position="137"/>
    </location>
</feature>
<keyword evidence="1" id="KW-0812">Transmembrane</keyword>
<dbReference type="EMBL" id="BMZM01000003">
    <property type="protein sequence ID" value="GHC29854.1"/>
    <property type="molecule type" value="Genomic_DNA"/>
</dbReference>
<feature type="transmembrane region" description="Helical" evidence="1">
    <location>
        <begin position="392"/>
        <end position="411"/>
    </location>
</feature>
<organism evidence="2 3">
    <name type="scientific">Kushneria pakistanensis</name>
    <dbReference type="NCBI Taxonomy" id="1508770"/>
    <lineage>
        <taxon>Bacteria</taxon>
        <taxon>Pseudomonadati</taxon>
        <taxon>Pseudomonadota</taxon>
        <taxon>Gammaproteobacteria</taxon>
        <taxon>Oceanospirillales</taxon>
        <taxon>Halomonadaceae</taxon>
        <taxon>Kushneria</taxon>
    </lineage>
</organism>
<evidence type="ECO:0000256" key="1">
    <source>
        <dbReference type="SAM" id="Phobius"/>
    </source>
</evidence>